<evidence type="ECO:0000313" key="5">
    <source>
        <dbReference type="EMBL" id="OCF37730.1"/>
    </source>
</evidence>
<name>A0A1B9H397_9TREE</name>
<dbReference type="GO" id="GO:0000166">
    <property type="term" value="F:nucleotide binding"/>
    <property type="evidence" value="ECO:0007669"/>
    <property type="project" value="InterPro"/>
</dbReference>
<organism evidence="5 6">
    <name type="scientific">Kwoniella heveanensis BCC8398</name>
    <dbReference type="NCBI Taxonomy" id="1296120"/>
    <lineage>
        <taxon>Eukaryota</taxon>
        <taxon>Fungi</taxon>
        <taxon>Dikarya</taxon>
        <taxon>Basidiomycota</taxon>
        <taxon>Agaricomycotina</taxon>
        <taxon>Tremellomycetes</taxon>
        <taxon>Tremellales</taxon>
        <taxon>Cryptococcaceae</taxon>
        <taxon>Kwoniella</taxon>
    </lineage>
</organism>
<comment type="similarity">
    <text evidence="1">Belongs to the Gfo/Idh/MocA family.</text>
</comment>
<feature type="domain" description="Gfo/Idh/MocA-like oxidoreductase N-terminal" evidence="3">
    <location>
        <begin position="18"/>
        <end position="141"/>
    </location>
</feature>
<evidence type="ECO:0000256" key="2">
    <source>
        <dbReference type="ARBA" id="ARBA00023002"/>
    </source>
</evidence>
<dbReference type="GO" id="GO:0016491">
    <property type="term" value="F:oxidoreductase activity"/>
    <property type="evidence" value="ECO:0007669"/>
    <property type="project" value="UniProtKB-KW"/>
</dbReference>
<reference evidence="6" key="2">
    <citation type="submission" date="2013-12" db="EMBL/GenBank/DDBJ databases">
        <title>Evolution of pathogenesis and genome organization in the Tremellales.</title>
        <authorList>
            <person name="Cuomo C."/>
            <person name="Litvintseva A."/>
            <person name="Heitman J."/>
            <person name="Chen Y."/>
            <person name="Sun S."/>
            <person name="Springer D."/>
            <person name="Dromer F."/>
            <person name="Young S."/>
            <person name="Zeng Q."/>
            <person name="Chapman S."/>
            <person name="Gujja S."/>
            <person name="Saif S."/>
            <person name="Birren B."/>
        </authorList>
    </citation>
    <scope>NUCLEOTIDE SEQUENCE [LARGE SCALE GENOMIC DNA]</scope>
    <source>
        <strain evidence="6">BCC8398</strain>
    </source>
</reference>
<keyword evidence="6" id="KW-1185">Reference proteome</keyword>
<dbReference type="AlphaFoldDB" id="A0A1B9H397"/>
<evidence type="ECO:0000256" key="1">
    <source>
        <dbReference type="ARBA" id="ARBA00010928"/>
    </source>
</evidence>
<dbReference type="Pfam" id="PF22725">
    <property type="entry name" value="GFO_IDH_MocA_C3"/>
    <property type="match status" value="1"/>
</dbReference>
<dbReference type="Proteomes" id="UP000092666">
    <property type="component" value="Unassembled WGS sequence"/>
</dbReference>
<proteinExistence type="inferred from homology"/>
<dbReference type="SUPFAM" id="SSF51735">
    <property type="entry name" value="NAD(P)-binding Rossmann-fold domains"/>
    <property type="match status" value="1"/>
</dbReference>
<keyword evidence="2" id="KW-0560">Oxidoreductase</keyword>
<dbReference type="InterPro" id="IPR036291">
    <property type="entry name" value="NAD(P)-bd_dom_sf"/>
</dbReference>
<protein>
    <recommendedName>
        <fullName evidence="7">NAD binding Rossmann fold oxidoreductase</fullName>
    </recommendedName>
</protein>
<evidence type="ECO:0000259" key="4">
    <source>
        <dbReference type="Pfam" id="PF22725"/>
    </source>
</evidence>
<dbReference type="EMBL" id="KV700122">
    <property type="protein sequence ID" value="OCF37730.1"/>
    <property type="molecule type" value="Genomic_DNA"/>
</dbReference>
<feature type="domain" description="GFO/IDH/MocA-like oxidoreductase" evidence="4">
    <location>
        <begin position="150"/>
        <end position="281"/>
    </location>
</feature>
<dbReference type="PANTHER" id="PTHR43708:SF5">
    <property type="entry name" value="CONSERVED EXPRESSED OXIDOREDUCTASE (EUROFUNG)-RELATED"/>
    <property type="match status" value="1"/>
</dbReference>
<dbReference type="PANTHER" id="PTHR43708">
    <property type="entry name" value="CONSERVED EXPRESSED OXIDOREDUCTASE (EUROFUNG)"/>
    <property type="match status" value="1"/>
</dbReference>
<dbReference type="Pfam" id="PF01408">
    <property type="entry name" value="GFO_IDH_MocA"/>
    <property type="match status" value="1"/>
</dbReference>
<dbReference type="OrthoDB" id="446809at2759"/>
<reference evidence="5 6" key="1">
    <citation type="submission" date="2013-07" db="EMBL/GenBank/DDBJ databases">
        <title>The Genome Sequence of Cryptococcus heveanensis BCC8398.</title>
        <authorList>
            <consortium name="The Broad Institute Genome Sequencing Platform"/>
            <person name="Cuomo C."/>
            <person name="Litvintseva A."/>
            <person name="Chen Y."/>
            <person name="Heitman J."/>
            <person name="Sun S."/>
            <person name="Springer D."/>
            <person name="Dromer F."/>
            <person name="Young S.K."/>
            <person name="Zeng Q."/>
            <person name="Gargeya S."/>
            <person name="Fitzgerald M."/>
            <person name="Abouelleil A."/>
            <person name="Alvarado L."/>
            <person name="Berlin A.M."/>
            <person name="Chapman S.B."/>
            <person name="Dewar J."/>
            <person name="Goldberg J."/>
            <person name="Griggs A."/>
            <person name="Gujja S."/>
            <person name="Hansen M."/>
            <person name="Howarth C."/>
            <person name="Imamovic A."/>
            <person name="Larimer J."/>
            <person name="McCowan C."/>
            <person name="Murphy C."/>
            <person name="Pearson M."/>
            <person name="Priest M."/>
            <person name="Roberts A."/>
            <person name="Saif S."/>
            <person name="Shea T."/>
            <person name="Sykes S."/>
            <person name="Wortman J."/>
            <person name="Nusbaum C."/>
            <person name="Birren B."/>
        </authorList>
    </citation>
    <scope>NUCLEOTIDE SEQUENCE [LARGE SCALE GENOMIC DNA]</scope>
    <source>
        <strain evidence="5 6">BCC8398</strain>
    </source>
</reference>
<dbReference type="STRING" id="1296120.A0A1B9H397"/>
<dbReference type="Gene3D" id="3.30.360.10">
    <property type="entry name" value="Dihydrodipicolinate Reductase, domain 2"/>
    <property type="match status" value="1"/>
</dbReference>
<accession>A0A1B9H397</accession>
<evidence type="ECO:0000313" key="6">
    <source>
        <dbReference type="Proteomes" id="UP000092666"/>
    </source>
</evidence>
<dbReference type="InterPro" id="IPR055170">
    <property type="entry name" value="GFO_IDH_MocA-like_dom"/>
</dbReference>
<dbReference type="InterPro" id="IPR051317">
    <property type="entry name" value="Gfo/Idh/MocA_oxidoreduct"/>
</dbReference>
<evidence type="ECO:0000259" key="3">
    <source>
        <dbReference type="Pfam" id="PF01408"/>
    </source>
</evidence>
<sequence length="390" mass="42984">MTTSVPIQPRQGGRGRPIRTSILGTGMSLSVFHEPSIALLPEQFAIHSIFERSDKGRLEALKQAGRLDGVKIVRTFEEVLEDADVELIVVSTPNNTHYGYAKAALEAGKHVLIEKPICPTLVEATELYQLAESKGLILSVYQNRRWDSDFLTLQALLSSGKLGDIIEMTSSFDRYRPLPRTYQSGVNWKETPGASNNAIYNLGSHLIDQAVVLFGEPTKIGARCLDQRGIGLDESFVLDLYYPPAETSSSKTPRIITLRASILSALPHQLRYLVKGSKGSYVKYTLPNSHSALKEINEDNPVTHEGFGVEPEEGWGTAYIAKEEKDGADFTEEKVPASAGDYKGLYLNLFEAIDSADRAKLAVKKEQVLSVLKIIELARKSSDEGKVLSF</sequence>
<dbReference type="Gene3D" id="3.40.50.720">
    <property type="entry name" value="NAD(P)-binding Rossmann-like Domain"/>
    <property type="match status" value="1"/>
</dbReference>
<evidence type="ECO:0008006" key="7">
    <source>
        <dbReference type="Google" id="ProtNLM"/>
    </source>
</evidence>
<dbReference type="InterPro" id="IPR000683">
    <property type="entry name" value="Gfo/Idh/MocA-like_OxRdtase_N"/>
</dbReference>
<gene>
    <name evidence="5" type="ORF">I316_00857</name>
</gene>